<name>A0A6H0XRC9_9PEZI</name>
<dbReference type="SUPFAM" id="SSF55729">
    <property type="entry name" value="Acyl-CoA N-acyltransferases (Nat)"/>
    <property type="match status" value="1"/>
</dbReference>
<gene>
    <name evidence="2" type="ORF">AMS68_002715</name>
</gene>
<dbReference type="PANTHER" id="PTHR43328:SF1">
    <property type="entry name" value="N-ACETYLTRANSFERASE DOMAIN-CONTAINING PROTEIN"/>
    <property type="match status" value="1"/>
</dbReference>
<keyword evidence="3" id="KW-1185">Reference proteome</keyword>
<dbReference type="Proteomes" id="UP000503462">
    <property type="component" value="Chromosome 2"/>
</dbReference>
<evidence type="ECO:0000313" key="3">
    <source>
        <dbReference type="Proteomes" id="UP000503462"/>
    </source>
</evidence>
<protein>
    <recommendedName>
        <fullName evidence="1">N-acetyltransferase domain-containing protein</fullName>
    </recommendedName>
</protein>
<dbReference type="GO" id="GO:0016747">
    <property type="term" value="F:acyltransferase activity, transferring groups other than amino-acyl groups"/>
    <property type="evidence" value="ECO:0007669"/>
    <property type="project" value="InterPro"/>
</dbReference>
<dbReference type="AlphaFoldDB" id="A0A6H0XRC9"/>
<evidence type="ECO:0000259" key="1">
    <source>
        <dbReference type="PROSITE" id="PS51186"/>
    </source>
</evidence>
<feature type="domain" description="N-acetyltransferase" evidence="1">
    <location>
        <begin position="14"/>
        <end position="194"/>
    </location>
</feature>
<reference evidence="2 3" key="1">
    <citation type="journal article" date="2016" name="Sci. Rep.">
        <title>Peltaster fructicola genome reveals evolution from an invasive phytopathogen to an ectophytic parasite.</title>
        <authorList>
            <person name="Xu C."/>
            <person name="Chen H."/>
            <person name="Gleason M.L."/>
            <person name="Xu J.R."/>
            <person name="Liu H."/>
            <person name="Zhang R."/>
            <person name="Sun G."/>
        </authorList>
    </citation>
    <scope>NUCLEOTIDE SEQUENCE [LARGE SCALE GENOMIC DNA]</scope>
    <source>
        <strain evidence="2 3">LNHT1506</strain>
    </source>
</reference>
<dbReference type="PANTHER" id="PTHR43328">
    <property type="entry name" value="ACETYLTRANSFERASE-RELATED"/>
    <property type="match status" value="1"/>
</dbReference>
<proteinExistence type="predicted"/>
<dbReference type="OrthoDB" id="630895at2759"/>
<dbReference type="EMBL" id="CP051140">
    <property type="protein sequence ID" value="QIW97197.1"/>
    <property type="molecule type" value="Genomic_DNA"/>
</dbReference>
<dbReference type="PROSITE" id="PS51186">
    <property type="entry name" value="GNAT"/>
    <property type="match status" value="1"/>
</dbReference>
<sequence>MDSTDVICVVNDHIVIRRYRDEDAEVYAHHANNRNVWNTLSDRMPHPYTVDDAKAWIAHTRSPETQAVGGRSLSITTARRISAAYVIVVDGVPCGSISLEFGSGVYRLNATLGYWLGEEYHSKGIMSRAVPAFVAWAWQTFGYIVRLNATAYKSNTKSQRVLQKAGFVLESTRVNGCIKNGIICDEVTLGALRPESL</sequence>
<dbReference type="Pfam" id="PF13302">
    <property type="entry name" value="Acetyltransf_3"/>
    <property type="match status" value="1"/>
</dbReference>
<accession>A0A6H0XRC9</accession>
<dbReference type="Gene3D" id="3.40.630.30">
    <property type="match status" value="1"/>
</dbReference>
<dbReference type="InterPro" id="IPR000182">
    <property type="entry name" value="GNAT_dom"/>
</dbReference>
<organism evidence="2 3">
    <name type="scientific">Peltaster fructicola</name>
    <dbReference type="NCBI Taxonomy" id="286661"/>
    <lineage>
        <taxon>Eukaryota</taxon>
        <taxon>Fungi</taxon>
        <taxon>Dikarya</taxon>
        <taxon>Ascomycota</taxon>
        <taxon>Pezizomycotina</taxon>
        <taxon>Dothideomycetes</taxon>
        <taxon>Dothideomycetes incertae sedis</taxon>
        <taxon>Peltaster</taxon>
    </lineage>
</organism>
<evidence type="ECO:0000313" key="2">
    <source>
        <dbReference type="EMBL" id="QIW97197.1"/>
    </source>
</evidence>
<dbReference type="InterPro" id="IPR016181">
    <property type="entry name" value="Acyl_CoA_acyltransferase"/>
</dbReference>